<dbReference type="PROSITE" id="PS51668">
    <property type="entry name" value="TSAA_2"/>
    <property type="match status" value="1"/>
</dbReference>
<dbReference type="InterPro" id="IPR023370">
    <property type="entry name" value="TrmO-like_N"/>
</dbReference>
<name>A0ABU2NI12_9PSEU</name>
<evidence type="ECO:0000256" key="1">
    <source>
        <dbReference type="ARBA" id="ARBA00022691"/>
    </source>
</evidence>
<dbReference type="Gene3D" id="2.40.30.70">
    <property type="entry name" value="YaeB-like"/>
    <property type="match status" value="1"/>
</dbReference>
<feature type="region of interest" description="Disordered" evidence="3">
    <location>
        <begin position="73"/>
        <end position="98"/>
    </location>
</feature>
<dbReference type="InterPro" id="IPR036414">
    <property type="entry name" value="YaeB_N_sf"/>
</dbReference>
<dbReference type="InterPro" id="IPR036413">
    <property type="entry name" value="YaeB-like_sf"/>
</dbReference>
<organism evidence="5 6">
    <name type="scientific">Pseudonocardia charpentierae</name>
    <dbReference type="NCBI Taxonomy" id="3075545"/>
    <lineage>
        <taxon>Bacteria</taxon>
        <taxon>Bacillati</taxon>
        <taxon>Actinomycetota</taxon>
        <taxon>Actinomycetes</taxon>
        <taxon>Pseudonocardiales</taxon>
        <taxon>Pseudonocardiaceae</taxon>
        <taxon>Pseudonocardia</taxon>
    </lineage>
</organism>
<dbReference type="SUPFAM" id="SSF118196">
    <property type="entry name" value="YaeB-like"/>
    <property type="match status" value="1"/>
</dbReference>
<evidence type="ECO:0000259" key="4">
    <source>
        <dbReference type="PROSITE" id="PS51668"/>
    </source>
</evidence>
<dbReference type="InterPro" id="IPR023368">
    <property type="entry name" value="UPF0066_cons_site"/>
</dbReference>
<gene>
    <name evidence="5" type="primary">tsaA</name>
    <name evidence="5" type="ORF">RM445_24350</name>
</gene>
<keyword evidence="6" id="KW-1185">Reference proteome</keyword>
<dbReference type="Proteomes" id="UP001183202">
    <property type="component" value="Unassembled WGS sequence"/>
</dbReference>
<proteinExistence type="inferred from homology"/>
<dbReference type="CDD" id="cd09281">
    <property type="entry name" value="UPF0066"/>
    <property type="match status" value="1"/>
</dbReference>
<dbReference type="InterPro" id="IPR040372">
    <property type="entry name" value="YaeB-like"/>
</dbReference>
<dbReference type="Pfam" id="PF01980">
    <property type="entry name" value="TrmO_N"/>
    <property type="match status" value="1"/>
</dbReference>
<evidence type="ECO:0000256" key="3">
    <source>
        <dbReference type="SAM" id="MobiDB-lite"/>
    </source>
</evidence>
<dbReference type="RefSeq" id="WP_311559163.1">
    <property type="nucleotide sequence ID" value="NZ_JAVREJ010000020.1"/>
</dbReference>
<protein>
    <submittedName>
        <fullName evidence="5">tRNA (N6-threonylcarbamoyladenosine(37)-N6)-methyltransferase TrmO</fullName>
    </submittedName>
</protein>
<feature type="domain" description="TsaA-like" evidence="4">
    <location>
        <begin position="9"/>
        <end position="139"/>
    </location>
</feature>
<keyword evidence="1" id="KW-0949">S-adenosyl-L-methionine</keyword>
<comment type="similarity">
    <text evidence="2">Belongs to the tRNA methyltransferase O family.</text>
</comment>
<dbReference type="PROSITE" id="PS01318">
    <property type="entry name" value="TSAA_1"/>
    <property type="match status" value="1"/>
</dbReference>
<dbReference type="NCBIfam" id="TIGR00104">
    <property type="entry name" value="tRNA_TsaA"/>
    <property type="match status" value="1"/>
</dbReference>
<feature type="compositionally biased region" description="Basic and acidic residues" evidence="3">
    <location>
        <begin position="73"/>
        <end position="83"/>
    </location>
</feature>
<dbReference type="PANTHER" id="PTHR12818">
    <property type="entry name" value="TRNA (ADENINE(37)-N6)-METHYLTRANSFERASE"/>
    <property type="match status" value="1"/>
</dbReference>
<reference evidence="6" key="1">
    <citation type="submission" date="2023-07" db="EMBL/GenBank/DDBJ databases">
        <title>30 novel species of actinomycetes from the DSMZ collection.</title>
        <authorList>
            <person name="Nouioui I."/>
        </authorList>
    </citation>
    <scope>NUCLEOTIDE SEQUENCE [LARGE SCALE GENOMIC DNA]</scope>
    <source>
        <strain evidence="6">DSM 45834</strain>
    </source>
</reference>
<evidence type="ECO:0000313" key="5">
    <source>
        <dbReference type="EMBL" id="MDT0352658.1"/>
    </source>
</evidence>
<comment type="caution">
    <text evidence="5">The sequence shown here is derived from an EMBL/GenBank/DDBJ whole genome shotgun (WGS) entry which is preliminary data.</text>
</comment>
<dbReference type="EMBL" id="JAVREJ010000020">
    <property type="protein sequence ID" value="MDT0352658.1"/>
    <property type="molecule type" value="Genomic_DNA"/>
</dbReference>
<evidence type="ECO:0000256" key="2">
    <source>
        <dbReference type="ARBA" id="ARBA00033753"/>
    </source>
</evidence>
<sequence length="139" mass="15402">MDDEQRLELRVIGVVRSPLRDPADAPRQGDEGAPRAQVVLDPQVWPGLDGLQVGQELLVLTWLHRARRDVLQTRPRNDPHRPEQGVFTTRSPDRPNPLGLHPVRVLAFGGNTVEVDGLEAIDGTPVVDLKPLLGPLDER</sequence>
<dbReference type="PANTHER" id="PTHR12818:SF0">
    <property type="entry name" value="TRNA (ADENINE(37)-N6)-METHYLTRANSFERASE"/>
    <property type="match status" value="1"/>
</dbReference>
<accession>A0ABU2NI12</accession>
<evidence type="ECO:0000313" key="6">
    <source>
        <dbReference type="Proteomes" id="UP001183202"/>
    </source>
</evidence>